<reference evidence="1" key="1">
    <citation type="submission" date="2020-04" db="EMBL/GenBank/DDBJ databases">
        <authorList>
            <person name="Chiriac C."/>
            <person name="Salcher M."/>
            <person name="Ghai R."/>
            <person name="Kavagutti S V."/>
        </authorList>
    </citation>
    <scope>NUCLEOTIDE SEQUENCE</scope>
</reference>
<evidence type="ECO:0000313" key="1">
    <source>
        <dbReference type="EMBL" id="CAB4139085.1"/>
    </source>
</evidence>
<proteinExistence type="predicted"/>
<sequence length="69" mass="8013">MALFPDTDNRLTLNYSDFFNRHHASIERTNVDYLPDVLEAFLTFLHAMGYDYVRKVVVVQSDGSERSTL</sequence>
<gene>
    <name evidence="1" type="ORF">UFOVP346_19</name>
</gene>
<protein>
    <submittedName>
        <fullName evidence="1">Uncharacterized protein</fullName>
    </submittedName>
</protein>
<organism evidence="1">
    <name type="scientific">uncultured Caudovirales phage</name>
    <dbReference type="NCBI Taxonomy" id="2100421"/>
    <lineage>
        <taxon>Viruses</taxon>
        <taxon>Duplodnaviria</taxon>
        <taxon>Heunggongvirae</taxon>
        <taxon>Uroviricota</taxon>
        <taxon>Caudoviricetes</taxon>
        <taxon>Peduoviridae</taxon>
        <taxon>Maltschvirus</taxon>
        <taxon>Maltschvirus maltsch</taxon>
    </lineage>
</organism>
<dbReference type="EMBL" id="LR796352">
    <property type="protein sequence ID" value="CAB4139085.1"/>
    <property type="molecule type" value="Genomic_DNA"/>
</dbReference>
<accession>A0A6J5LX63</accession>
<name>A0A6J5LX63_9CAUD</name>